<accession>A0A059FPJ8</accession>
<dbReference type="PATRIC" id="fig|1280951.3.peg.2275"/>
<feature type="transmembrane region" description="Helical" evidence="1">
    <location>
        <begin position="38"/>
        <end position="60"/>
    </location>
</feature>
<evidence type="ECO:0000313" key="2">
    <source>
        <dbReference type="EMBL" id="KCZ92559.1"/>
    </source>
</evidence>
<protein>
    <recommendedName>
        <fullName evidence="4">PepSY-associated TM helix domain-containing protein</fullName>
    </recommendedName>
</protein>
<keyword evidence="1" id="KW-0812">Transmembrane</keyword>
<feature type="transmembrane region" description="Helical" evidence="1">
    <location>
        <begin position="174"/>
        <end position="196"/>
    </location>
</feature>
<feature type="transmembrane region" description="Helical" evidence="1">
    <location>
        <begin position="208"/>
        <end position="226"/>
    </location>
</feature>
<dbReference type="Pfam" id="PF16357">
    <property type="entry name" value="PepSY_TM_like_2"/>
    <property type="match status" value="1"/>
</dbReference>
<dbReference type="InterPro" id="IPR032307">
    <property type="entry name" value="PepSY_TM-like_2"/>
</dbReference>
<dbReference type="PANTHER" id="PTHR40115">
    <property type="entry name" value="INNER MEMBRANE PROTEIN WITH PEPSY TM HELIX"/>
    <property type="match status" value="1"/>
</dbReference>
<comment type="caution">
    <text evidence="2">The sequence shown here is derived from an EMBL/GenBank/DDBJ whole genome shotgun (WGS) entry which is preliminary data.</text>
</comment>
<dbReference type="AlphaFoldDB" id="A0A059FPJ8"/>
<sequence length="228" mass="25542">MKQFFATARASDAWSKSPLRHLEKWRTYAFWKRQARTWHWMSGAICLIGMLLFSLTGITLNHAHQIPAKPKITELEMVLPESALAAISPDIDIADASAVPPETAAEIRRELGVDLSGVKGEWTDIDVYVSLPRPGGDAWMSIDRETGDVFYEHTSRGPISYLNDLHKGRSTGPVWSLFLDIFAVATIVFCMTGLWLLQIHSQRRGSTWPLVMGGLAIPVVILLFFLHI</sequence>
<keyword evidence="1" id="KW-0472">Membrane</keyword>
<evidence type="ECO:0000313" key="3">
    <source>
        <dbReference type="Proteomes" id="UP000025061"/>
    </source>
</evidence>
<organism evidence="2 3">
    <name type="scientific">Hyphomonas hirschiana VP5</name>
    <dbReference type="NCBI Taxonomy" id="1280951"/>
    <lineage>
        <taxon>Bacteria</taxon>
        <taxon>Pseudomonadati</taxon>
        <taxon>Pseudomonadota</taxon>
        <taxon>Alphaproteobacteria</taxon>
        <taxon>Hyphomonadales</taxon>
        <taxon>Hyphomonadaceae</taxon>
        <taxon>Hyphomonas</taxon>
    </lineage>
</organism>
<evidence type="ECO:0000256" key="1">
    <source>
        <dbReference type="SAM" id="Phobius"/>
    </source>
</evidence>
<dbReference type="RefSeq" id="WP_011646657.1">
    <property type="nucleotide sequence ID" value="NZ_ARYI01000009.1"/>
</dbReference>
<dbReference type="PANTHER" id="PTHR40115:SF1">
    <property type="entry name" value="INNER MEMBRANE PROTEIN WITH PEPSY TM HELIX"/>
    <property type="match status" value="1"/>
</dbReference>
<evidence type="ECO:0008006" key="4">
    <source>
        <dbReference type="Google" id="ProtNLM"/>
    </source>
</evidence>
<proteinExistence type="predicted"/>
<dbReference type="Proteomes" id="UP000025061">
    <property type="component" value="Unassembled WGS sequence"/>
</dbReference>
<dbReference type="EMBL" id="ARYI01000009">
    <property type="protein sequence ID" value="KCZ92559.1"/>
    <property type="molecule type" value="Genomic_DNA"/>
</dbReference>
<keyword evidence="1" id="KW-1133">Transmembrane helix</keyword>
<reference evidence="2 3" key="1">
    <citation type="submission" date="2013-04" db="EMBL/GenBank/DDBJ databases">
        <title>Hyphomonas hirschiana VP5 Genome Sequencing.</title>
        <authorList>
            <person name="Lai Q."/>
            <person name="Shao Z."/>
        </authorList>
    </citation>
    <scope>NUCLEOTIDE SEQUENCE [LARGE SCALE GENOMIC DNA]</scope>
    <source>
        <strain evidence="2 3">VP5</strain>
    </source>
</reference>
<keyword evidence="3" id="KW-1185">Reference proteome</keyword>
<name>A0A059FPJ8_9PROT</name>
<gene>
    <name evidence="2" type="ORF">HHI_11286</name>
</gene>